<evidence type="ECO:0000256" key="5">
    <source>
        <dbReference type="ARBA" id="ARBA00023049"/>
    </source>
</evidence>
<dbReference type="Gene3D" id="3.30.2010.10">
    <property type="entry name" value="Metalloproteases ('zincins'), catalytic domain"/>
    <property type="match status" value="1"/>
</dbReference>
<feature type="transmembrane region" description="Helical" evidence="7">
    <location>
        <begin position="295"/>
        <end position="312"/>
    </location>
</feature>
<comment type="similarity">
    <text evidence="6">Belongs to the peptidase M48 family.</text>
</comment>
<organism evidence="9 10">
    <name type="scientific">Frankia nepalensis</name>
    <dbReference type="NCBI Taxonomy" id="1836974"/>
    <lineage>
        <taxon>Bacteria</taxon>
        <taxon>Bacillati</taxon>
        <taxon>Actinomycetota</taxon>
        <taxon>Actinomycetes</taxon>
        <taxon>Frankiales</taxon>
        <taxon>Frankiaceae</taxon>
        <taxon>Frankia</taxon>
    </lineage>
</organism>
<keyword evidence="10" id="KW-1185">Reference proteome</keyword>
<evidence type="ECO:0000313" key="9">
    <source>
        <dbReference type="EMBL" id="MBL7629328.1"/>
    </source>
</evidence>
<accession>A0A937RC00</accession>
<protein>
    <submittedName>
        <fullName evidence="9">M48 family metalloprotease</fullName>
    </submittedName>
</protein>
<evidence type="ECO:0000313" key="10">
    <source>
        <dbReference type="Proteomes" id="UP000604475"/>
    </source>
</evidence>
<keyword evidence="3 6" id="KW-0378">Hydrolase</keyword>
<dbReference type="InterPro" id="IPR001915">
    <property type="entry name" value="Peptidase_M48"/>
</dbReference>
<evidence type="ECO:0000259" key="8">
    <source>
        <dbReference type="Pfam" id="PF01435"/>
    </source>
</evidence>
<sequence>MLDHFVVSVVVAPLLVLIGTSLLADRVRPEVAAPVIAWSALVVASASFVNLVLFGLQAVAEFPRVAALGGWSSEMVRAGTEPVAWVPEAALAWVVAATLAVAYGCRRHRRALGAAWSTVDGLGLGGLGGGGGDGGDGRDGGRDSDVVVVDDERVEAFALPGRPGAAGRVVITSGLRETVDSRLYEAVVAHERAHLARRHHRLVWRVRLAGLLQPILWPVISRVDYLVERAADEAAARSVGDRDDVARALAHTALASLGPGRASGRRMGPLAMNSSPGVVPRRIAAIMSPAQTRRWLLAVPLLLAAGTVVWTFECAYDLHELVALARGAGG</sequence>
<keyword evidence="7" id="KW-1133">Transmembrane helix</keyword>
<keyword evidence="1 6" id="KW-0645">Protease</keyword>
<evidence type="ECO:0000256" key="7">
    <source>
        <dbReference type="SAM" id="Phobius"/>
    </source>
</evidence>
<gene>
    <name evidence="9" type="ORF">I7412_19595</name>
</gene>
<dbReference type="InterPro" id="IPR052173">
    <property type="entry name" value="Beta-lactam_resp_regulator"/>
</dbReference>
<keyword evidence="7" id="KW-0812">Transmembrane</keyword>
<feature type="domain" description="Peptidase M48" evidence="8">
    <location>
        <begin position="146"/>
        <end position="202"/>
    </location>
</feature>
<comment type="cofactor">
    <cofactor evidence="6">
        <name>Zn(2+)</name>
        <dbReference type="ChEBI" id="CHEBI:29105"/>
    </cofactor>
    <text evidence="6">Binds 1 zinc ion per subunit.</text>
</comment>
<keyword evidence="2" id="KW-0479">Metal-binding</keyword>
<feature type="transmembrane region" description="Helical" evidence="7">
    <location>
        <begin position="83"/>
        <end position="103"/>
    </location>
</feature>
<keyword evidence="5 6" id="KW-0482">Metalloprotease</keyword>
<dbReference type="Proteomes" id="UP000604475">
    <property type="component" value="Unassembled WGS sequence"/>
</dbReference>
<dbReference type="RefSeq" id="WP_203007060.1">
    <property type="nucleotide sequence ID" value="NZ_JADWYU010000131.1"/>
</dbReference>
<evidence type="ECO:0000256" key="4">
    <source>
        <dbReference type="ARBA" id="ARBA00022833"/>
    </source>
</evidence>
<dbReference type="GO" id="GO:0004222">
    <property type="term" value="F:metalloendopeptidase activity"/>
    <property type="evidence" value="ECO:0007669"/>
    <property type="project" value="InterPro"/>
</dbReference>
<proteinExistence type="inferred from homology"/>
<name>A0A937RC00_9ACTN</name>
<evidence type="ECO:0000256" key="6">
    <source>
        <dbReference type="RuleBase" id="RU003983"/>
    </source>
</evidence>
<evidence type="ECO:0000256" key="1">
    <source>
        <dbReference type="ARBA" id="ARBA00022670"/>
    </source>
</evidence>
<feature type="transmembrane region" description="Helical" evidence="7">
    <location>
        <begin position="36"/>
        <end position="60"/>
    </location>
</feature>
<evidence type="ECO:0000256" key="3">
    <source>
        <dbReference type="ARBA" id="ARBA00022801"/>
    </source>
</evidence>
<dbReference type="PANTHER" id="PTHR34978:SF3">
    <property type="entry name" value="SLR0241 PROTEIN"/>
    <property type="match status" value="1"/>
</dbReference>
<keyword evidence="7" id="KW-0472">Membrane</keyword>
<dbReference type="GO" id="GO:0046872">
    <property type="term" value="F:metal ion binding"/>
    <property type="evidence" value="ECO:0007669"/>
    <property type="project" value="UniProtKB-KW"/>
</dbReference>
<dbReference type="GO" id="GO:0006508">
    <property type="term" value="P:proteolysis"/>
    <property type="evidence" value="ECO:0007669"/>
    <property type="project" value="UniProtKB-KW"/>
</dbReference>
<dbReference type="PANTHER" id="PTHR34978">
    <property type="entry name" value="POSSIBLE SENSOR-TRANSDUCER PROTEIN BLAR"/>
    <property type="match status" value="1"/>
</dbReference>
<dbReference type="Pfam" id="PF01435">
    <property type="entry name" value="Peptidase_M48"/>
    <property type="match status" value="1"/>
</dbReference>
<evidence type="ECO:0000256" key="2">
    <source>
        <dbReference type="ARBA" id="ARBA00022723"/>
    </source>
</evidence>
<comment type="caution">
    <text evidence="9">The sequence shown here is derived from an EMBL/GenBank/DDBJ whole genome shotgun (WGS) entry which is preliminary data.</text>
</comment>
<dbReference type="EMBL" id="JAEACQ010000227">
    <property type="protein sequence ID" value="MBL7629328.1"/>
    <property type="molecule type" value="Genomic_DNA"/>
</dbReference>
<dbReference type="AlphaFoldDB" id="A0A937RC00"/>
<reference evidence="9" key="1">
    <citation type="submission" date="2020-12" db="EMBL/GenBank/DDBJ databases">
        <title>Genomic characterization of non-nitrogen-fixing Frankia strains.</title>
        <authorList>
            <person name="Carlos-Shanley C."/>
            <person name="Guerra T."/>
            <person name="Hahn D."/>
        </authorList>
    </citation>
    <scope>NUCLEOTIDE SEQUENCE</scope>
    <source>
        <strain evidence="9">CN6</strain>
    </source>
</reference>
<feature type="transmembrane region" description="Helical" evidence="7">
    <location>
        <begin position="6"/>
        <end position="24"/>
    </location>
</feature>
<keyword evidence="4 6" id="KW-0862">Zinc</keyword>